<comment type="caution">
    <text evidence="5">The sequence shown here is derived from an EMBL/GenBank/DDBJ whole genome shotgun (WGS) entry which is preliminary data.</text>
</comment>
<proteinExistence type="predicted"/>
<dbReference type="AlphaFoldDB" id="A0A8H4UFS1"/>
<dbReference type="InterPro" id="IPR007247">
    <property type="entry name" value="Ureidogly_lyase"/>
</dbReference>
<comment type="subunit">
    <text evidence="1">Homodimer.</text>
</comment>
<keyword evidence="2" id="KW-0659">Purine metabolism</keyword>
<evidence type="ECO:0000256" key="4">
    <source>
        <dbReference type="ARBA" id="ARBA00047684"/>
    </source>
</evidence>
<dbReference type="Pfam" id="PF04115">
    <property type="entry name" value="Ureidogly_lyase"/>
    <property type="match status" value="1"/>
</dbReference>
<accession>A0A8H4UFS1</accession>
<dbReference type="PANTHER" id="PTHR21221:SF1">
    <property type="entry name" value="UREIDOGLYCOLATE LYASE"/>
    <property type="match status" value="1"/>
</dbReference>
<dbReference type="InterPro" id="IPR011051">
    <property type="entry name" value="RmlC_Cupin_sf"/>
</dbReference>
<dbReference type="InterPro" id="IPR047233">
    <property type="entry name" value="UAH_cupin"/>
</dbReference>
<dbReference type="OrthoDB" id="10266039at2759"/>
<comment type="catalytic activity">
    <reaction evidence="4">
        <text>(S)-ureidoglycolate = urea + glyoxylate</text>
        <dbReference type="Rhea" id="RHEA:11304"/>
        <dbReference type="ChEBI" id="CHEBI:16199"/>
        <dbReference type="ChEBI" id="CHEBI:36655"/>
        <dbReference type="ChEBI" id="CHEBI:57296"/>
        <dbReference type="EC" id="4.3.2.3"/>
    </reaction>
</comment>
<dbReference type="SUPFAM" id="SSF51182">
    <property type="entry name" value="RmlC-like cupins"/>
    <property type="match status" value="1"/>
</dbReference>
<sequence length="246" mass="25949">MTINVNLGNLNIQVTADPLTQDVFAPFGDVVTNPRPDLHPSTYASQGGSLPYNGASANGGSAIRYGDVSKPRNLLDQAPSGNGHLIMSQFVCGARQLAPTDDPSQSEFTVDILERHPFTSQTFSPLASTASRYLVIVAPSLPPSSSDEGLPVPSGEGLPGRGLADLRGLRAFLATDRQAVTYAAGTWHAPMVVLGRQGTTLDFLVIQFASGVEAEDCQITTLESEGSQESKIKVRVPVKGSMLGKL</sequence>
<keyword evidence="6" id="KW-1185">Reference proteome</keyword>
<reference evidence="5" key="2">
    <citation type="submission" date="2020-05" db="EMBL/GenBank/DDBJ databases">
        <authorList>
            <person name="Kim H.-S."/>
            <person name="Proctor R.H."/>
            <person name="Brown D.W."/>
        </authorList>
    </citation>
    <scope>NUCLEOTIDE SEQUENCE</scope>
    <source>
        <strain evidence="5">NRRL 22465</strain>
    </source>
</reference>
<gene>
    <name evidence="5" type="ORF">FZEAL_7937</name>
</gene>
<dbReference type="GO" id="GO:0004848">
    <property type="term" value="F:ureidoglycolate hydrolase activity"/>
    <property type="evidence" value="ECO:0007669"/>
    <property type="project" value="InterPro"/>
</dbReference>
<evidence type="ECO:0000256" key="3">
    <source>
        <dbReference type="ARBA" id="ARBA00023239"/>
    </source>
</evidence>
<dbReference type="PANTHER" id="PTHR21221">
    <property type="entry name" value="UREIDOGLYCOLATE HYDROLASE"/>
    <property type="match status" value="1"/>
</dbReference>
<organism evidence="5 6">
    <name type="scientific">Fusarium zealandicum</name>
    <dbReference type="NCBI Taxonomy" id="1053134"/>
    <lineage>
        <taxon>Eukaryota</taxon>
        <taxon>Fungi</taxon>
        <taxon>Dikarya</taxon>
        <taxon>Ascomycota</taxon>
        <taxon>Pezizomycotina</taxon>
        <taxon>Sordariomycetes</taxon>
        <taxon>Hypocreomycetidae</taxon>
        <taxon>Hypocreales</taxon>
        <taxon>Nectriaceae</taxon>
        <taxon>Fusarium</taxon>
        <taxon>Fusarium staphyleae species complex</taxon>
    </lineage>
</organism>
<evidence type="ECO:0000256" key="1">
    <source>
        <dbReference type="ARBA" id="ARBA00011738"/>
    </source>
</evidence>
<evidence type="ECO:0000313" key="6">
    <source>
        <dbReference type="Proteomes" id="UP000635477"/>
    </source>
</evidence>
<evidence type="ECO:0000256" key="2">
    <source>
        <dbReference type="ARBA" id="ARBA00022631"/>
    </source>
</evidence>
<protein>
    <recommendedName>
        <fullName evidence="7">Ureidoglycolate hydrolase</fullName>
    </recommendedName>
</protein>
<name>A0A8H4UFS1_9HYPO</name>
<keyword evidence="3" id="KW-0456">Lyase</keyword>
<dbReference type="Gene3D" id="2.60.120.480">
    <property type="entry name" value="Ureidoglycolate hydrolase"/>
    <property type="match status" value="1"/>
</dbReference>
<reference evidence="5" key="1">
    <citation type="journal article" date="2020" name="BMC Genomics">
        <title>Correction to: Identification and distribution of gene clusters required for synthesis of sphingolipid metabolism inhibitors in diverse species of the filamentous fungus Fusarium.</title>
        <authorList>
            <person name="Kim H.S."/>
            <person name="Lohmar J.M."/>
            <person name="Busman M."/>
            <person name="Brown D.W."/>
            <person name="Naumann T.A."/>
            <person name="Divon H.H."/>
            <person name="Lysoe E."/>
            <person name="Uhlig S."/>
            <person name="Proctor R.H."/>
        </authorList>
    </citation>
    <scope>NUCLEOTIDE SEQUENCE</scope>
    <source>
        <strain evidence="5">NRRL 22465</strain>
    </source>
</reference>
<dbReference type="Proteomes" id="UP000635477">
    <property type="component" value="Unassembled WGS sequence"/>
</dbReference>
<evidence type="ECO:0008006" key="7">
    <source>
        <dbReference type="Google" id="ProtNLM"/>
    </source>
</evidence>
<dbReference type="GO" id="GO:0050385">
    <property type="term" value="F:ureidoglycolate lyase activity"/>
    <property type="evidence" value="ECO:0007669"/>
    <property type="project" value="UniProtKB-EC"/>
</dbReference>
<dbReference type="CDD" id="cd20298">
    <property type="entry name" value="cupin_UAH"/>
    <property type="match status" value="1"/>
</dbReference>
<dbReference type="EMBL" id="JABEYC010000659">
    <property type="protein sequence ID" value="KAF4975270.1"/>
    <property type="molecule type" value="Genomic_DNA"/>
</dbReference>
<dbReference type="InterPro" id="IPR024060">
    <property type="entry name" value="Ureidoglycolate_lyase_dom_sf"/>
</dbReference>
<evidence type="ECO:0000313" key="5">
    <source>
        <dbReference type="EMBL" id="KAF4975270.1"/>
    </source>
</evidence>
<dbReference type="GO" id="GO:0000256">
    <property type="term" value="P:allantoin catabolic process"/>
    <property type="evidence" value="ECO:0007669"/>
    <property type="project" value="InterPro"/>
</dbReference>
<dbReference type="GO" id="GO:0006144">
    <property type="term" value="P:purine nucleobase metabolic process"/>
    <property type="evidence" value="ECO:0007669"/>
    <property type="project" value="UniProtKB-KW"/>
</dbReference>